<protein>
    <recommendedName>
        <fullName evidence="3">histidine kinase</fullName>
        <ecNumber evidence="3">2.7.13.3</ecNumber>
    </recommendedName>
</protein>
<dbReference type="InterPro" id="IPR036890">
    <property type="entry name" value="HATPase_C_sf"/>
</dbReference>
<evidence type="ECO:0000256" key="6">
    <source>
        <dbReference type="ARBA" id="ARBA00022553"/>
    </source>
</evidence>
<keyword evidence="19" id="KW-1185">Reference proteome</keyword>
<dbReference type="SUPFAM" id="SSF55874">
    <property type="entry name" value="ATPase domain of HSP90 chaperone/DNA topoisomerase II/histidine kinase"/>
    <property type="match status" value="1"/>
</dbReference>
<gene>
    <name evidence="18" type="ORF">CIK00_16640</name>
</gene>
<dbReference type="Gene3D" id="1.10.287.130">
    <property type="match status" value="1"/>
</dbReference>
<evidence type="ECO:0000256" key="4">
    <source>
        <dbReference type="ARBA" id="ARBA00022475"/>
    </source>
</evidence>
<evidence type="ECO:0000256" key="5">
    <source>
        <dbReference type="ARBA" id="ARBA00022519"/>
    </source>
</evidence>
<dbReference type="InterPro" id="IPR050980">
    <property type="entry name" value="2C_sensor_his_kinase"/>
</dbReference>
<dbReference type="EMBL" id="NPIB01000025">
    <property type="protein sequence ID" value="PLC56703.1"/>
    <property type="molecule type" value="Genomic_DNA"/>
</dbReference>
<dbReference type="EC" id="2.7.13.3" evidence="3"/>
<keyword evidence="12 15" id="KW-1133">Transmembrane helix</keyword>
<comment type="subcellular location">
    <subcellularLocation>
        <location evidence="2">Cell inner membrane</location>
        <topology evidence="2">Multi-pass membrane protein</topology>
    </subcellularLocation>
</comment>
<keyword evidence="8 15" id="KW-0812">Transmembrane</keyword>
<feature type="domain" description="Histidine kinase" evidence="16">
    <location>
        <begin position="320"/>
        <end position="516"/>
    </location>
</feature>
<keyword evidence="11" id="KW-0067">ATP-binding</keyword>
<evidence type="ECO:0000256" key="10">
    <source>
        <dbReference type="ARBA" id="ARBA00022777"/>
    </source>
</evidence>
<feature type="transmembrane region" description="Helical" evidence="15">
    <location>
        <begin position="43"/>
        <end position="63"/>
    </location>
</feature>
<dbReference type="Gene3D" id="3.30.565.10">
    <property type="entry name" value="Histidine kinase-like ATPase, C-terminal domain"/>
    <property type="match status" value="1"/>
</dbReference>
<keyword evidence="7" id="KW-0808">Transferase</keyword>
<evidence type="ECO:0000256" key="2">
    <source>
        <dbReference type="ARBA" id="ARBA00004429"/>
    </source>
</evidence>
<evidence type="ECO:0000256" key="7">
    <source>
        <dbReference type="ARBA" id="ARBA00022679"/>
    </source>
</evidence>
<proteinExistence type="predicted"/>
<evidence type="ECO:0000256" key="15">
    <source>
        <dbReference type="SAM" id="Phobius"/>
    </source>
</evidence>
<dbReference type="InterPro" id="IPR004358">
    <property type="entry name" value="Sig_transdc_His_kin-like_C"/>
</dbReference>
<keyword evidence="5" id="KW-0997">Cell inner membrane</keyword>
<dbReference type="PROSITE" id="PS50885">
    <property type="entry name" value="HAMP"/>
    <property type="match status" value="1"/>
</dbReference>
<dbReference type="InterPro" id="IPR003661">
    <property type="entry name" value="HisK_dim/P_dom"/>
</dbReference>
<dbReference type="SUPFAM" id="SSF47384">
    <property type="entry name" value="Homodimeric domain of signal transducing histidine kinase"/>
    <property type="match status" value="1"/>
</dbReference>
<keyword evidence="4" id="KW-1003">Cell membrane</keyword>
<evidence type="ECO:0000313" key="18">
    <source>
        <dbReference type="EMBL" id="PLC56703.1"/>
    </source>
</evidence>
<dbReference type="PANTHER" id="PTHR44936">
    <property type="entry name" value="SENSOR PROTEIN CREC"/>
    <property type="match status" value="1"/>
</dbReference>
<dbReference type="InterPro" id="IPR036097">
    <property type="entry name" value="HisK_dim/P_sf"/>
</dbReference>
<evidence type="ECO:0000256" key="8">
    <source>
        <dbReference type="ARBA" id="ARBA00022692"/>
    </source>
</evidence>
<evidence type="ECO:0000313" key="19">
    <source>
        <dbReference type="Proteomes" id="UP000234420"/>
    </source>
</evidence>
<keyword evidence="13" id="KW-0902">Two-component regulatory system</keyword>
<organism evidence="18 19">
    <name type="scientific">Photobacterium carnosum</name>
    <dbReference type="NCBI Taxonomy" id="2023717"/>
    <lineage>
        <taxon>Bacteria</taxon>
        <taxon>Pseudomonadati</taxon>
        <taxon>Pseudomonadota</taxon>
        <taxon>Gammaproteobacteria</taxon>
        <taxon>Vibrionales</taxon>
        <taxon>Vibrionaceae</taxon>
        <taxon>Photobacterium</taxon>
    </lineage>
</organism>
<evidence type="ECO:0000256" key="11">
    <source>
        <dbReference type="ARBA" id="ARBA00022840"/>
    </source>
</evidence>
<comment type="catalytic activity">
    <reaction evidence="1">
        <text>ATP + protein L-histidine = ADP + protein N-phospho-L-histidine.</text>
        <dbReference type="EC" id="2.7.13.3"/>
    </reaction>
</comment>
<name>A0A2N4UNX4_9GAMM</name>
<evidence type="ECO:0000256" key="12">
    <source>
        <dbReference type="ARBA" id="ARBA00022989"/>
    </source>
</evidence>
<accession>A0A2N4UNX4</accession>
<evidence type="ECO:0000256" key="13">
    <source>
        <dbReference type="ARBA" id="ARBA00023012"/>
    </source>
</evidence>
<keyword evidence="10" id="KW-0418">Kinase</keyword>
<dbReference type="PROSITE" id="PS50109">
    <property type="entry name" value="HIS_KIN"/>
    <property type="match status" value="1"/>
</dbReference>
<dbReference type="AlphaFoldDB" id="A0A2N4UNX4"/>
<dbReference type="GO" id="GO:0005886">
    <property type="term" value="C:plasma membrane"/>
    <property type="evidence" value="ECO:0007669"/>
    <property type="project" value="UniProtKB-SubCell"/>
</dbReference>
<evidence type="ECO:0000256" key="9">
    <source>
        <dbReference type="ARBA" id="ARBA00022741"/>
    </source>
</evidence>
<dbReference type="PANTHER" id="PTHR44936:SF5">
    <property type="entry name" value="SENSOR HISTIDINE KINASE ENVZ"/>
    <property type="match status" value="1"/>
</dbReference>
<evidence type="ECO:0000256" key="1">
    <source>
        <dbReference type="ARBA" id="ARBA00000085"/>
    </source>
</evidence>
<dbReference type="InterPro" id="IPR003660">
    <property type="entry name" value="HAMP_dom"/>
</dbReference>
<dbReference type="GO" id="GO:0000155">
    <property type="term" value="F:phosphorelay sensor kinase activity"/>
    <property type="evidence" value="ECO:0007669"/>
    <property type="project" value="InterPro"/>
</dbReference>
<feature type="domain" description="HAMP" evidence="17">
    <location>
        <begin position="260"/>
        <end position="312"/>
    </location>
</feature>
<dbReference type="SMART" id="SM00387">
    <property type="entry name" value="HATPase_c"/>
    <property type="match status" value="1"/>
</dbReference>
<keyword evidence="6" id="KW-0597">Phosphoprotein</keyword>
<keyword evidence="14 15" id="KW-0472">Membrane</keyword>
<evidence type="ECO:0000259" key="17">
    <source>
        <dbReference type="PROSITE" id="PS50885"/>
    </source>
</evidence>
<dbReference type="Proteomes" id="UP000234420">
    <property type="component" value="Unassembled WGS sequence"/>
</dbReference>
<dbReference type="PRINTS" id="PR00344">
    <property type="entry name" value="BCTRLSENSOR"/>
</dbReference>
<dbReference type="InterPro" id="IPR003594">
    <property type="entry name" value="HATPase_dom"/>
</dbReference>
<evidence type="ECO:0000256" key="3">
    <source>
        <dbReference type="ARBA" id="ARBA00012438"/>
    </source>
</evidence>
<dbReference type="GO" id="GO:0005524">
    <property type="term" value="F:ATP binding"/>
    <property type="evidence" value="ECO:0007669"/>
    <property type="project" value="UniProtKB-KW"/>
</dbReference>
<evidence type="ECO:0000256" key="14">
    <source>
        <dbReference type="ARBA" id="ARBA00023136"/>
    </source>
</evidence>
<comment type="caution">
    <text evidence="18">The sequence shown here is derived from an EMBL/GenBank/DDBJ whole genome shotgun (WGS) entry which is preliminary data.</text>
</comment>
<reference evidence="18 19" key="1">
    <citation type="journal article" date="2018" name="Syst. Appl. Microbiol.">
        <title>Photobacterium carnosum sp. nov., isolated from spoiled modified atmosphere packaged poultry meat.</title>
        <authorList>
            <person name="Hilgarth M."/>
            <person name="Fuertes S."/>
            <person name="Ehrmann M."/>
            <person name="Vogel R.F."/>
        </authorList>
    </citation>
    <scope>NUCLEOTIDE SEQUENCE [LARGE SCALE GENOMIC DNA]</scope>
    <source>
        <strain evidence="18 19">TMW 2.2021</strain>
    </source>
</reference>
<evidence type="ECO:0000259" key="16">
    <source>
        <dbReference type="PROSITE" id="PS50109"/>
    </source>
</evidence>
<dbReference type="Pfam" id="PF02518">
    <property type="entry name" value="HATPase_c"/>
    <property type="match status" value="1"/>
</dbReference>
<dbReference type="InterPro" id="IPR005467">
    <property type="entry name" value="His_kinase_dom"/>
</dbReference>
<dbReference type="CDD" id="cd00082">
    <property type="entry name" value="HisKA"/>
    <property type="match status" value="1"/>
</dbReference>
<sequence>MKATCSIRILSMSLNIHTSTRINNWSFNRFYHKVFPLGLASRFIIMLSLVILSSQIITSAVWYSNIYLKEKEGLEVALENIASMAAYTVSYYQKLPKASRHLVLEQNRSMGGTRFFISLNSKSIPISGLPETELKQALTTKITHNLIDFLDEKIDINVDFTRRDQLRAYDAEVPLDDIPRAFARYTIEKAKHDPPVLVMQFRLPTEKQSNVDTHEQWLYLATNLPAPYIDLEIQFLDSRQFNFILLTSISILLCTWFLVRHEIRPINKLAQAAKMMGNKMDAHIIKEEGSGELVAAVHAFNTMNRSIRAYIRDRDLLFGTISHDLKTPIACLKLRIEMLENEAEKEKFKRSLNELEFMVEGALHYIKNTDIKEQLVQVDIEVILKELSQIYNADKPRVFLHGILNAPLLGKPVAFKRMLNNLMENAVKYGNSVDISLSDHNDQVTIQFRDYGKGIPDELREKVFEPYFRVAHEKQEGTGLGLSIVRNIVLSHHGKLILKNHQDGGLIVVLSLPRED</sequence>
<keyword evidence="9" id="KW-0547">Nucleotide-binding</keyword>